<organism evidence="1 2">
    <name type="scientific">Henosepilachna vigintioctopunctata</name>
    <dbReference type="NCBI Taxonomy" id="420089"/>
    <lineage>
        <taxon>Eukaryota</taxon>
        <taxon>Metazoa</taxon>
        <taxon>Ecdysozoa</taxon>
        <taxon>Arthropoda</taxon>
        <taxon>Hexapoda</taxon>
        <taxon>Insecta</taxon>
        <taxon>Pterygota</taxon>
        <taxon>Neoptera</taxon>
        <taxon>Endopterygota</taxon>
        <taxon>Coleoptera</taxon>
        <taxon>Polyphaga</taxon>
        <taxon>Cucujiformia</taxon>
        <taxon>Coccinelloidea</taxon>
        <taxon>Coccinellidae</taxon>
        <taxon>Epilachninae</taxon>
        <taxon>Epilachnini</taxon>
        <taxon>Henosepilachna</taxon>
    </lineage>
</organism>
<reference evidence="1 2" key="1">
    <citation type="submission" date="2023-03" db="EMBL/GenBank/DDBJ databases">
        <title>Genome insight into feeding habits of ladybird beetles.</title>
        <authorList>
            <person name="Li H.-S."/>
            <person name="Huang Y.-H."/>
            <person name="Pang H."/>
        </authorList>
    </citation>
    <scope>NUCLEOTIDE SEQUENCE [LARGE SCALE GENOMIC DNA]</scope>
    <source>
        <strain evidence="1">SYSU_2023b</strain>
        <tissue evidence="1">Whole body</tissue>
    </source>
</reference>
<keyword evidence="2" id="KW-1185">Reference proteome</keyword>
<dbReference type="AlphaFoldDB" id="A0AAW1UAT1"/>
<sequence length="166" mass="19064">MRTSNLLAMKMSSRTMPTTWQMLSNMDNYGTYLASFQDMMMQHRQVQPNTLSPPYSNQYPPHSVQSNMSLLPQGYNGSPSTAKARPSLPTIPTYIAAMRAATQQKHGGVPQTQNLQIGFDFLQTGLDLPMPYTTDLQLIYCFNILFQWHYMPPDWLNYRSSPWEKT</sequence>
<dbReference type="EMBL" id="JARQZJ010000043">
    <property type="protein sequence ID" value="KAK9877719.1"/>
    <property type="molecule type" value="Genomic_DNA"/>
</dbReference>
<dbReference type="Proteomes" id="UP001431783">
    <property type="component" value="Unassembled WGS sequence"/>
</dbReference>
<gene>
    <name evidence="1" type="ORF">WA026_019399</name>
</gene>
<protein>
    <submittedName>
        <fullName evidence="1">Uncharacterized protein</fullName>
    </submittedName>
</protein>
<name>A0AAW1UAT1_9CUCU</name>
<accession>A0AAW1UAT1</accession>
<evidence type="ECO:0000313" key="1">
    <source>
        <dbReference type="EMBL" id="KAK9877719.1"/>
    </source>
</evidence>
<comment type="caution">
    <text evidence="1">The sequence shown here is derived from an EMBL/GenBank/DDBJ whole genome shotgun (WGS) entry which is preliminary data.</text>
</comment>
<evidence type="ECO:0000313" key="2">
    <source>
        <dbReference type="Proteomes" id="UP001431783"/>
    </source>
</evidence>
<proteinExistence type="predicted"/>